<reference evidence="1 2" key="1">
    <citation type="submission" date="2019-02" db="EMBL/GenBank/DDBJ databases">
        <title>Genome sequencing of the rare red list fungi Phlebia centrifuga.</title>
        <authorList>
            <person name="Buettner E."/>
            <person name="Kellner H."/>
        </authorList>
    </citation>
    <scope>NUCLEOTIDE SEQUENCE [LARGE SCALE GENOMIC DNA]</scope>
    <source>
        <strain evidence="1 2">DSM 108282</strain>
    </source>
</reference>
<comment type="caution">
    <text evidence="1">The sequence shown here is derived from an EMBL/GenBank/DDBJ whole genome shotgun (WGS) entry which is preliminary data.</text>
</comment>
<gene>
    <name evidence="1" type="ORF">EW026_g5883</name>
</gene>
<dbReference type="AlphaFoldDB" id="A0A4S4KCS2"/>
<protein>
    <submittedName>
        <fullName evidence="1">Uncharacterized protein</fullName>
    </submittedName>
</protein>
<evidence type="ECO:0000313" key="1">
    <source>
        <dbReference type="EMBL" id="THG95845.1"/>
    </source>
</evidence>
<name>A0A4S4KCS2_9APHY</name>
<keyword evidence="2" id="KW-1185">Reference proteome</keyword>
<proteinExistence type="predicted"/>
<organism evidence="1 2">
    <name type="scientific">Hermanssonia centrifuga</name>
    <dbReference type="NCBI Taxonomy" id="98765"/>
    <lineage>
        <taxon>Eukaryota</taxon>
        <taxon>Fungi</taxon>
        <taxon>Dikarya</taxon>
        <taxon>Basidiomycota</taxon>
        <taxon>Agaricomycotina</taxon>
        <taxon>Agaricomycetes</taxon>
        <taxon>Polyporales</taxon>
        <taxon>Meruliaceae</taxon>
        <taxon>Hermanssonia</taxon>
    </lineage>
</organism>
<dbReference type="EMBL" id="SGPJ01000283">
    <property type="protein sequence ID" value="THG95845.1"/>
    <property type="molecule type" value="Genomic_DNA"/>
</dbReference>
<dbReference type="Proteomes" id="UP000309038">
    <property type="component" value="Unassembled WGS sequence"/>
</dbReference>
<sequence length="169" mass="18143">MSSIPLLPTLSTWAQNRLTALFSATTQDDFDTAYENFVAKQVHITVNGKHVSRADYKTQLWQEKGLESGAEVSYPGTVEVPGTDGELSGLVGLFLQATVAEKLLVFGAPETKSVNSSYNLTIALDSTLQHPGGPINHHADDRRVSVLNKVSVGKQDPIVPPHGSQTTSS</sequence>
<evidence type="ECO:0000313" key="2">
    <source>
        <dbReference type="Proteomes" id="UP000309038"/>
    </source>
</evidence>
<accession>A0A4S4KCS2</accession>